<dbReference type="GO" id="GO:0003677">
    <property type="term" value="F:DNA binding"/>
    <property type="evidence" value="ECO:0007669"/>
    <property type="project" value="UniProtKB-KW"/>
</dbReference>
<dbReference type="SUPFAM" id="SSF46785">
    <property type="entry name" value="Winged helix' DNA-binding domain"/>
    <property type="match status" value="1"/>
</dbReference>
<dbReference type="Gene3D" id="3.40.190.10">
    <property type="entry name" value="Periplasmic binding protein-like II"/>
    <property type="match status" value="2"/>
</dbReference>
<dbReference type="PROSITE" id="PS50931">
    <property type="entry name" value="HTH_LYSR"/>
    <property type="match status" value="1"/>
</dbReference>
<evidence type="ECO:0000256" key="3">
    <source>
        <dbReference type="ARBA" id="ARBA00023125"/>
    </source>
</evidence>
<dbReference type="InterPro" id="IPR000847">
    <property type="entry name" value="LysR_HTH_N"/>
</dbReference>
<accession>A0ABU0TTY4</accession>
<dbReference type="Pfam" id="PF00126">
    <property type="entry name" value="HTH_1"/>
    <property type="match status" value="1"/>
</dbReference>
<dbReference type="Gene3D" id="1.10.10.10">
    <property type="entry name" value="Winged helix-like DNA-binding domain superfamily/Winged helix DNA-binding domain"/>
    <property type="match status" value="1"/>
</dbReference>
<organism evidence="6 7">
    <name type="scientific">Microbacterium trichothecenolyticum</name>
    <name type="common">Aureobacterium trichothecenolyticum</name>
    <dbReference type="NCBI Taxonomy" id="69370"/>
    <lineage>
        <taxon>Bacteria</taxon>
        <taxon>Bacillati</taxon>
        <taxon>Actinomycetota</taxon>
        <taxon>Actinomycetes</taxon>
        <taxon>Micrococcales</taxon>
        <taxon>Microbacteriaceae</taxon>
        <taxon>Microbacterium</taxon>
    </lineage>
</organism>
<keyword evidence="3 6" id="KW-0238">DNA-binding</keyword>
<proteinExistence type="inferred from homology"/>
<dbReference type="RefSeq" id="WP_307482225.1">
    <property type="nucleotide sequence ID" value="NZ_JAUTBF010000001.1"/>
</dbReference>
<evidence type="ECO:0000256" key="4">
    <source>
        <dbReference type="ARBA" id="ARBA00023163"/>
    </source>
</evidence>
<evidence type="ECO:0000313" key="6">
    <source>
        <dbReference type="EMBL" id="MDQ1123104.1"/>
    </source>
</evidence>
<comment type="caution">
    <text evidence="6">The sequence shown here is derived from an EMBL/GenBank/DDBJ whole genome shotgun (WGS) entry which is preliminary data.</text>
</comment>
<dbReference type="Proteomes" id="UP001226691">
    <property type="component" value="Unassembled WGS sequence"/>
</dbReference>
<sequence length="305" mass="32754">MIDVQGLRALIAVADTGSVTAAAALLHYTPSNITQRVQRLEHAVGAPLLERVGRGVVLTELAHRLVDEGRAAVRSLDDLAEVVASDGPSGRVRVAAFPTALRGLVVPLIRTLLDADPSLRVEPVELEPADGVRQVRLGLVDLAIVKVWGATSSRTDPDLHRVVLGQDAVDIVVPRDHRLTGRPQLRWADLTHETWAVTPDDDPYRRWLETTTGLDRGSGIVYEAAEFASLLAFVQEGLAIAAVPRLGRGELPPGTVAVPLAEPGAFREIAAVVRATRRESVNVRAVLDAMPLDALSQTVRADSVR</sequence>
<evidence type="ECO:0000256" key="2">
    <source>
        <dbReference type="ARBA" id="ARBA00023015"/>
    </source>
</evidence>
<evidence type="ECO:0000256" key="1">
    <source>
        <dbReference type="ARBA" id="ARBA00009437"/>
    </source>
</evidence>
<dbReference type="EMBL" id="JAUTBF010000001">
    <property type="protein sequence ID" value="MDQ1123104.1"/>
    <property type="molecule type" value="Genomic_DNA"/>
</dbReference>
<gene>
    <name evidence="6" type="ORF">QE412_001677</name>
</gene>
<comment type="similarity">
    <text evidence="1">Belongs to the LysR transcriptional regulatory family.</text>
</comment>
<dbReference type="Pfam" id="PF03466">
    <property type="entry name" value="LysR_substrate"/>
    <property type="match status" value="1"/>
</dbReference>
<dbReference type="SUPFAM" id="SSF53850">
    <property type="entry name" value="Periplasmic binding protein-like II"/>
    <property type="match status" value="1"/>
</dbReference>
<protein>
    <submittedName>
        <fullName evidence="6">DNA-binding transcriptional LysR family regulator</fullName>
    </submittedName>
</protein>
<keyword evidence="7" id="KW-1185">Reference proteome</keyword>
<evidence type="ECO:0000259" key="5">
    <source>
        <dbReference type="PROSITE" id="PS50931"/>
    </source>
</evidence>
<dbReference type="InterPro" id="IPR005119">
    <property type="entry name" value="LysR_subst-bd"/>
</dbReference>
<evidence type="ECO:0000313" key="7">
    <source>
        <dbReference type="Proteomes" id="UP001226691"/>
    </source>
</evidence>
<keyword evidence="4" id="KW-0804">Transcription</keyword>
<dbReference type="PANTHER" id="PTHR30346:SF29">
    <property type="entry name" value="LYSR SUBSTRATE-BINDING"/>
    <property type="match status" value="1"/>
</dbReference>
<dbReference type="InterPro" id="IPR036388">
    <property type="entry name" value="WH-like_DNA-bd_sf"/>
</dbReference>
<feature type="domain" description="HTH lysR-type" evidence="5">
    <location>
        <begin position="2"/>
        <end position="59"/>
    </location>
</feature>
<dbReference type="InterPro" id="IPR036390">
    <property type="entry name" value="WH_DNA-bd_sf"/>
</dbReference>
<name>A0ABU0TTY4_MICTR</name>
<dbReference type="PANTHER" id="PTHR30346">
    <property type="entry name" value="TRANSCRIPTIONAL DUAL REGULATOR HCAR-RELATED"/>
    <property type="match status" value="1"/>
</dbReference>
<keyword evidence="2" id="KW-0805">Transcription regulation</keyword>
<reference evidence="6 7" key="1">
    <citation type="submission" date="2023-07" db="EMBL/GenBank/DDBJ databases">
        <title>Functional and genomic diversity of the sorghum phyllosphere microbiome.</title>
        <authorList>
            <person name="Shade A."/>
        </authorList>
    </citation>
    <scope>NUCLEOTIDE SEQUENCE [LARGE SCALE GENOMIC DNA]</scope>
    <source>
        <strain evidence="6 7">SORGH_AS_1207</strain>
    </source>
</reference>